<evidence type="ECO:0000259" key="5">
    <source>
        <dbReference type="Pfam" id="PF00005"/>
    </source>
</evidence>
<evidence type="ECO:0000256" key="2">
    <source>
        <dbReference type="ARBA" id="ARBA00022737"/>
    </source>
</evidence>
<dbReference type="Gene3D" id="3.40.50.300">
    <property type="entry name" value="P-loop containing nucleotide triphosphate hydrolases"/>
    <property type="match status" value="1"/>
</dbReference>
<dbReference type="InterPro" id="IPR003439">
    <property type="entry name" value="ABC_transporter-like_ATP-bd"/>
</dbReference>
<dbReference type="EMBL" id="CAJOBH010276712">
    <property type="protein sequence ID" value="CAF5168402.1"/>
    <property type="molecule type" value="Genomic_DNA"/>
</dbReference>
<dbReference type="Proteomes" id="UP000681967">
    <property type="component" value="Unassembled WGS sequence"/>
</dbReference>
<dbReference type="GO" id="GO:0016887">
    <property type="term" value="F:ATP hydrolysis activity"/>
    <property type="evidence" value="ECO:0007669"/>
    <property type="project" value="InterPro"/>
</dbReference>
<reference evidence="6" key="1">
    <citation type="submission" date="2021-02" db="EMBL/GenBank/DDBJ databases">
        <authorList>
            <person name="Nowell W R."/>
        </authorList>
    </citation>
    <scope>NUCLEOTIDE SEQUENCE</scope>
</reference>
<feature type="domain" description="ABC transporter" evidence="5">
    <location>
        <begin position="6"/>
        <end position="44"/>
    </location>
</feature>
<dbReference type="GO" id="GO:0012505">
    <property type="term" value="C:endomembrane system"/>
    <property type="evidence" value="ECO:0007669"/>
    <property type="project" value="UniProtKB-SubCell"/>
</dbReference>
<gene>
    <name evidence="6" type="ORF">BYL167_LOCUS76618</name>
</gene>
<feature type="non-terminal residue" evidence="6">
    <location>
        <position position="1"/>
    </location>
</feature>
<dbReference type="SUPFAM" id="SSF52540">
    <property type="entry name" value="P-loop containing nucleoside triphosphate hydrolases"/>
    <property type="match status" value="1"/>
</dbReference>
<evidence type="ECO:0000256" key="1">
    <source>
        <dbReference type="ARBA" id="ARBA00004127"/>
    </source>
</evidence>
<dbReference type="GO" id="GO:0005524">
    <property type="term" value="F:ATP binding"/>
    <property type="evidence" value="ECO:0007669"/>
    <property type="project" value="UniProtKB-KW"/>
</dbReference>
<evidence type="ECO:0000256" key="3">
    <source>
        <dbReference type="ARBA" id="ARBA00022741"/>
    </source>
</evidence>
<protein>
    <recommendedName>
        <fullName evidence="5">ABC transporter domain-containing protein</fullName>
    </recommendedName>
</protein>
<evidence type="ECO:0000256" key="4">
    <source>
        <dbReference type="ARBA" id="ARBA00022840"/>
    </source>
</evidence>
<proteinExistence type="predicted"/>
<keyword evidence="4" id="KW-0067">ATP-binding</keyword>
<dbReference type="PANTHER" id="PTHR24223">
    <property type="entry name" value="ATP-BINDING CASSETTE SUB-FAMILY C"/>
    <property type="match status" value="1"/>
</dbReference>
<dbReference type="InterPro" id="IPR027417">
    <property type="entry name" value="P-loop_NTPase"/>
</dbReference>
<evidence type="ECO:0000313" key="7">
    <source>
        <dbReference type="Proteomes" id="UP000681967"/>
    </source>
</evidence>
<dbReference type="GO" id="GO:0042626">
    <property type="term" value="F:ATPase-coupled transmembrane transporter activity"/>
    <property type="evidence" value="ECO:0007669"/>
    <property type="project" value="TreeGrafter"/>
</dbReference>
<comment type="subcellular location">
    <subcellularLocation>
        <location evidence="1">Endomembrane system</location>
        <topology evidence="1">Multi-pass membrane protein</topology>
    </subcellularLocation>
</comment>
<dbReference type="GO" id="GO:0016020">
    <property type="term" value="C:membrane"/>
    <property type="evidence" value="ECO:0007669"/>
    <property type="project" value="TreeGrafter"/>
</dbReference>
<accession>A0A8S3GNY5</accession>
<sequence>MLPANDETEIGEKGINLSGGQRQRVSLARALYSNADIFLLDDPLSAVDAHVGAHIFKNVIGRKGLLNGKTRLLVTHGISHLSKCDDII</sequence>
<dbReference type="AlphaFoldDB" id="A0A8S3GNY5"/>
<keyword evidence="3" id="KW-0547">Nucleotide-binding</keyword>
<keyword evidence="2" id="KW-0677">Repeat</keyword>
<comment type="caution">
    <text evidence="6">The sequence shown here is derived from an EMBL/GenBank/DDBJ whole genome shotgun (WGS) entry which is preliminary data.</text>
</comment>
<dbReference type="PANTHER" id="PTHR24223:SF443">
    <property type="entry name" value="MULTIDRUG-RESISTANCE LIKE PROTEIN 1, ISOFORM I"/>
    <property type="match status" value="1"/>
</dbReference>
<organism evidence="6 7">
    <name type="scientific">Rotaria magnacalcarata</name>
    <dbReference type="NCBI Taxonomy" id="392030"/>
    <lineage>
        <taxon>Eukaryota</taxon>
        <taxon>Metazoa</taxon>
        <taxon>Spiralia</taxon>
        <taxon>Gnathifera</taxon>
        <taxon>Rotifera</taxon>
        <taxon>Eurotatoria</taxon>
        <taxon>Bdelloidea</taxon>
        <taxon>Philodinida</taxon>
        <taxon>Philodinidae</taxon>
        <taxon>Rotaria</taxon>
    </lineage>
</organism>
<evidence type="ECO:0000313" key="6">
    <source>
        <dbReference type="EMBL" id="CAF5168402.1"/>
    </source>
</evidence>
<dbReference type="Pfam" id="PF00005">
    <property type="entry name" value="ABC_tran"/>
    <property type="match status" value="1"/>
</dbReference>
<name>A0A8S3GNY5_9BILA</name>
<dbReference type="InterPro" id="IPR050173">
    <property type="entry name" value="ABC_transporter_C-like"/>
</dbReference>